<organism evidence="3 4">
    <name type="scientific">Polypterus senegalus</name>
    <name type="common">Senegal bichir</name>
    <dbReference type="NCBI Taxonomy" id="55291"/>
    <lineage>
        <taxon>Eukaryota</taxon>
        <taxon>Metazoa</taxon>
        <taxon>Chordata</taxon>
        <taxon>Craniata</taxon>
        <taxon>Vertebrata</taxon>
        <taxon>Euteleostomi</taxon>
        <taxon>Actinopterygii</taxon>
        <taxon>Polypteriformes</taxon>
        <taxon>Polypteridae</taxon>
        <taxon>Polypterus</taxon>
    </lineage>
</organism>
<feature type="non-terminal residue" evidence="3">
    <location>
        <position position="117"/>
    </location>
</feature>
<protein>
    <submittedName>
        <fullName evidence="3">GAPR1 protein</fullName>
    </submittedName>
</protein>
<feature type="region of interest" description="Disordered" evidence="1">
    <location>
        <begin position="1"/>
        <end position="22"/>
    </location>
</feature>
<dbReference type="InterPro" id="IPR035940">
    <property type="entry name" value="CAP_sf"/>
</dbReference>
<keyword evidence="4" id="KW-1185">Reference proteome</keyword>
<feature type="domain" description="SCP" evidence="2">
    <location>
        <begin position="45"/>
        <end position="75"/>
    </location>
</feature>
<sequence>MDVDDSSPVHIEEEMPAAHRIREPLRSHYHATPMGPSKQFAEEVLKAHNEKRKNHGVPTLTLSSKLNREAQQWSGSSKLSLCELGVFEWVGFAENLSLVQGLPPSAAEICTKPPHKS</sequence>
<feature type="compositionally biased region" description="Basic and acidic residues" evidence="1">
    <location>
        <begin position="10"/>
        <end position="22"/>
    </location>
</feature>
<dbReference type="InterPro" id="IPR014044">
    <property type="entry name" value="CAP_dom"/>
</dbReference>
<evidence type="ECO:0000313" key="3">
    <source>
        <dbReference type="EMBL" id="KAG2464952.1"/>
    </source>
</evidence>
<comment type="caution">
    <text evidence="3">The sequence shown here is derived from an EMBL/GenBank/DDBJ whole genome shotgun (WGS) entry which is preliminary data.</text>
</comment>
<proteinExistence type="predicted"/>
<dbReference type="Pfam" id="PF00188">
    <property type="entry name" value="CAP"/>
    <property type="match status" value="1"/>
</dbReference>
<evidence type="ECO:0000259" key="2">
    <source>
        <dbReference type="Pfam" id="PF00188"/>
    </source>
</evidence>
<gene>
    <name evidence="3" type="primary">Glipr2_1</name>
    <name evidence="3" type="ORF">GTO96_0009719</name>
</gene>
<name>A0A8X8BSK5_POLSE</name>
<dbReference type="EMBL" id="JAATIS010002524">
    <property type="protein sequence ID" value="KAG2464952.1"/>
    <property type="molecule type" value="Genomic_DNA"/>
</dbReference>
<evidence type="ECO:0000313" key="4">
    <source>
        <dbReference type="Proteomes" id="UP000886611"/>
    </source>
</evidence>
<dbReference type="AlphaFoldDB" id="A0A8X8BSK5"/>
<dbReference type="SUPFAM" id="SSF55797">
    <property type="entry name" value="PR-1-like"/>
    <property type="match status" value="1"/>
</dbReference>
<reference evidence="3 4" key="1">
    <citation type="journal article" date="2021" name="Cell">
        <title>Tracing the genetic footprints of vertebrate landing in non-teleost ray-finned fishes.</title>
        <authorList>
            <person name="Bi X."/>
            <person name="Wang K."/>
            <person name="Yang L."/>
            <person name="Pan H."/>
            <person name="Jiang H."/>
            <person name="Wei Q."/>
            <person name="Fang M."/>
            <person name="Yu H."/>
            <person name="Zhu C."/>
            <person name="Cai Y."/>
            <person name="He Y."/>
            <person name="Gan X."/>
            <person name="Zeng H."/>
            <person name="Yu D."/>
            <person name="Zhu Y."/>
            <person name="Jiang H."/>
            <person name="Qiu Q."/>
            <person name="Yang H."/>
            <person name="Zhang Y.E."/>
            <person name="Wang W."/>
            <person name="Zhu M."/>
            <person name="He S."/>
            <person name="Zhang G."/>
        </authorList>
    </citation>
    <scope>NUCLEOTIDE SEQUENCE [LARGE SCALE GENOMIC DNA]</scope>
    <source>
        <strain evidence="3">Bchr_013</strain>
    </source>
</reference>
<evidence type="ECO:0000256" key="1">
    <source>
        <dbReference type="SAM" id="MobiDB-lite"/>
    </source>
</evidence>
<accession>A0A8X8BSK5</accession>
<dbReference type="Gene3D" id="3.40.33.10">
    <property type="entry name" value="CAP"/>
    <property type="match status" value="1"/>
</dbReference>
<dbReference type="Proteomes" id="UP000886611">
    <property type="component" value="Unassembled WGS sequence"/>
</dbReference>
<feature type="non-terminal residue" evidence="3">
    <location>
        <position position="1"/>
    </location>
</feature>